<dbReference type="AlphaFoldDB" id="A0A9W8ZXF4"/>
<protein>
    <submittedName>
        <fullName evidence="1">Uncharacterized protein</fullName>
    </submittedName>
</protein>
<keyword evidence="2" id="KW-1185">Reference proteome</keyword>
<comment type="caution">
    <text evidence="1">The sequence shown here is derived from an EMBL/GenBank/DDBJ whole genome shotgun (WGS) entry which is preliminary data.</text>
</comment>
<dbReference type="EMBL" id="JAOTPV010000032">
    <property type="protein sequence ID" value="KAJ4469551.1"/>
    <property type="molecule type" value="Genomic_DNA"/>
</dbReference>
<accession>A0A9W8ZXF4</accession>
<gene>
    <name evidence="1" type="ORF">J3R30DRAFT_3550983</name>
</gene>
<name>A0A9W8ZXF4_9AGAR</name>
<organism evidence="1 2">
    <name type="scientific">Lentinula aciculospora</name>
    <dbReference type="NCBI Taxonomy" id="153920"/>
    <lineage>
        <taxon>Eukaryota</taxon>
        <taxon>Fungi</taxon>
        <taxon>Dikarya</taxon>
        <taxon>Basidiomycota</taxon>
        <taxon>Agaricomycotina</taxon>
        <taxon>Agaricomycetes</taxon>
        <taxon>Agaricomycetidae</taxon>
        <taxon>Agaricales</taxon>
        <taxon>Marasmiineae</taxon>
        <taxon>Omphalotaceae</taxon>
        <taxon>Lentinula</taxon>
    </lineage>
</organism>
<evidence type="ECO:0000313" key="2">
    <source>
        <dbReference type="Proteomes" id="UP001150266"/>
    </source>
</evidence>
<reference evidence="1" key="1">
    <citation type="submission" date="2022-08" db="EMBL/GenBank/DDBJ databases">
        <title>A Global Phylogenomic Analysis of the Shiitake Genus Lentinula.</title>
        <authorList>
            <consortium name="DOE Joint Genome Institute"/>
            <person name="Sierra-Patev S."/>
            <person name="Min B."/>
            <person name="Naranjo-Ortiz M."/>
            <person name="Looney B."/>
            <person name="Konkel Z."/>
            <person name="Slot J.C."/>
            <person name="Sakamoto Y."/>
            <person name="Steenwyk J.L."/>
            <person name="Rokas A."/>
            <person name="Carro J."/>
            <person name="Camarero S."/>
            <person name="Ferreira P."/>
            <person name="Molpeceres G."/>
            <person name="Ruiz-Duenas F.J."/>
            <person name="Serrano A."/>
            <person name="Henrissat B."/>
            <person name="Drula E."/>
            <person name="Hughes K.W."/>
            <person name="Mata J.L."/>
            <person name="Ishikawa N.K."/>
            <person name="Vargas-Isla R."/>
            <person name="Ushijima S."/>
            <person name="Smith C.A."/>
            <person name="Ahrendt S."/>
            <person name="Andreopoulos W."/>
            <person name="He G."/>
            <person name="Labutti K."/>
            <person name="Lipzen A."/>
            <person name="Ng V."/>
            <person name="Riley R."/>
            <person name="Sandor L."/>
            <person name="Barry K."/>
            <person name="Martinez A.T."/>
            <person name="Xiao Y."/>
            <person name="Gibbons J.G."/>
            <person name="Terashima K."/>
            <person name="Grigoriev I.V."/>
            <person name="Hibbett D.S."/>
        </authorList>
    </citation>
    <scope>NUCLEOTIDE SEQUENCE</scope>
    <source>
        <strain evidence="1">JLM2183</strain>
    </source>
</reference>
<dbReference type="OrthoDB" id="2751465at2759"/>
<sequence>MHFQILAARWTKMPLRPFAFLALVSFAFFVIATVTVASDLTFISSIFANHPFETINFSEYNRKDYINSFSQILSIMLSDTFLVTIITFPLGRYQDFALI</sequence>
<dbReference type="Proteomes" id="UP001150266">
    <property type="component" value="Unassembled WGS sequence"/>
</dbReference>
<evidence type="ECO:0000313" key="1">
    <source>
        <dbReference type="EMBL" id="KAJ4469551.1"/>
    </source>
</evidence>
<proteinExistence type="predicted"/>